<dbReference type="PROSITE" id="PS50113">
    <property type="entry name" value="PAC"/>
    <property type="match status" value="1"/>
</dbReference>
<dbReference type="InterPro" id="IPR013767">
    <property type="entry name" value="PAS_fold"/>
</dbReference>
<dbReference type="CDD" id="cd00130">
    <property type="entry name" value="PAS"/>
    <property type="match status" value="1"/>
</dbReference>
<dbReference type="Gene3D" id="3.20.20.450">
    <property type="entry name" value="EAL domain"/>
    <property type="match status" value="1"/>
</dbReference>
<feature type="domain" description="GGDEF" evidence="6">
    <location>
        <begin position="549"/>
        <end position="687"/>
    </location>
</feature>
<feature type="domain" description="EAL" evidence="4">
    <location>
        <begin position="697"/>
        <end position="941"/>
    </location>
</feature>
<dbReference type="InterPro" id="IPR000160">
    <property type="entry name" value="GGDEF_dom"/>
</dbReference>
<dbReference type="PANTHER" id="PTHR33121">
    <property type="entry name" value="CYCLIC DI-GMP PHOSPHODIESTERASE PDEF"/>
    <property type="match status" value="1"/>
</dbReference>
<evidence type="ECO:0000259" key="2">
    <source>
        <dbReference type="PROSITE" id="PS50112"/>
    </source>
</evidence>
<name>A0A1W1CIT8_9ZZZZ</name>
<gene>
    <name evidence="7" type="ORF">MNB_SV-12-236</name>
</gene>
<evidence type="ECO:0000259" key="3">
    <source>
        <dbReference type="PROSITE" id="PS50113"/>
    </source>
</evidence>
<dbReference type="SMART" id="SM00052">
    <property type="entry name" value="EAL"/>
    <property type="match status" value="1"/>
</dbReference>
<evidence type="ECO:0000313" key="7">
    <source>
        <dbReference type="EMBL" id="SFV65716.1"/>
    </source>
</evidence>
<dbReference type="Pfam" id="PF00672">
    <property type="entry name" value="HAMP"/>
    <property type="match status" value="1"/>
</dbReference>
<evidence type="ECO:0000259" key="6">
    <source>
        <dbReference type="PROSITE" id="PS50887"/>
    </source>
</evidence>
<organism evidence="7">
    <name type="scientific">hydrothermal vent metagenome</name>
    <dbReference type="NCBI Taxonomy" id="652676"/>
    <lineage>
        <taxon>unclassified sequences</taxon>
        <taxon>metagenomes</taxon>
        <taxon>ecological metagenomes</taxon>
    </lineage>
</organism>
<dbReference type="InterPro" id="IPR043128">
    <property type="entry name" value="Rev_trsase/Diguanyl_cyclase"/>
</dbReference>
<dbReference type="Gene3D" id="6.10.340.10">
    <property type="match status" value="1"/>
</dbReference>
<dbReference type="SMART" id="SM00267">
    <property type="entry name" value="GGDEF"/>
    <property type="match status" value="1"/>
</dbReference>
<feature type="transmembrane region" description="Helical" evidence="1">
    <location>
        <begin position="326"/>
        <end position="348"/>
    </location>
</feature>
<keyword evidence="1" id="KW-1133">Transmembrane helix</keyword>
<reference evidence="7" key="1">
    <citation type="submission" date="2016-10" db="EMBL/GenBank/DDBJ databases">
        <authorList>
            <person name="de Groot N.N."/>
        </authorList>
    </citation>
    <scope>NUCLEOTIDE SEQUENCE</scope>
</reference>
<evidence type="ECO:0000259" key="5">
    <source>
        <dbReference type="PROSITE" id="PS50885"/>
    </source>
</evidence>
<feature type="transmembrane region" description="Helical" evidence="1">
    <location>
        <begin position="23"/>
        <end position="43"/>
    </location>
</feature>
<keyword evidence="1" id="KW-0812">Transmembrane</keyword>
<dbReference type="PANTHER" id="PTHR33121:SF79">
    <property type="entry name" value="CYCLIC DI-GMP PHOSPHODIESTERASE PDED-RELATED"/>
    <property type="match status" value="1"/>
</dbReference>
<dbReference type="GO" id="GO:0016020">
    <property type="term" value="C:membrane"/>
    <property type="evidence" value="ECO:0007669"/>
    <property type="project" value="InterPro"/>
</dbReference>
<dbReference type="InterPro" id="IPR000014">
    <property type="entry name" value="PAS"/>
</dbReference>
<dbReference type="SMART" id="SM00304">
    <property type="entry name" value="HAMP"/>
    <property type="match status" value="1"/>
</dbReference>
<feature type="domain" description="HAMP" evidence="5">
    <location>
        <begin position="349"/>
        <end position="401"/>
    </location>
</feature>
<proteinExistence type="predicted"/>
<dbReference type="SMART" id="SM00086">
    <property type="entry name" value="PAC"/>
    <property type="match status" value="1"/>
</dbReference>
<keyword evidence="1" id="KW-0472">Membrane</keyword>
<dbReference type="AlphaFoldDB" id="A0A1W1CIT8"/>
<dbReference type="SUPFAM" id="SSF55073">
    <property type="entry name" value="Nucleotide cyclase"/>
    <property type="match status" value="1"/>
</dbReference>
<dbReference type="PROSITE" id="PS50883">
    <property type="entry name" value="EAL"/>
    <property type="match status" value="1"/>
</dbReference>
<dbReference type="InterPro" id="IPR000700">
    <property type="entry name" value="PAS-assoc_C"/>
</dbReference>
<dbReference type="InterPro" id="IPR029787">
    <property type="entry name" value="Nucleotide_cyclase"/>
</dbReference>
<dbReference type="Gene3D" id="3.30.450.20">
    <property type="entry name" value="PAS domain"/>
    <property type="match status" value="1"/>
</dbReference>
<dbReference type="Pfam" id="PF00989">
    <property type="entry name" value="PAS"/>
    <property type="match status" value="1"/>
</dbReference>
<dbReference type="PROSITE" id="PS50885">
    <property type="entry name" value="HAMP"/>
    <property type="match status" value="1"/>
</dbReference>
<dbReference type="EMBL" id="FPHE01000145">
    <property type="protein sequence ID" value="SFV65716.1"/>
    <property type="molecule type" value="Genomic_DNA"/>
</dbReference>
<dbReference type="SUPFAM" id="SSF158472">
    <property type="entry name" value="HAMP domain-like"/>
    <property type="match status" value="1"/>
</dbReference>
<protein>
    <submittedName>
        <fullName evidence="7">Diguanylate cyclase/phosphodiesterase (GGDEF &amp; EAL domains) with PAS/PAC sensor(S)</fullName>
    </submittedName>
</protein>
<dbReference type="SUPFAM" id="SSF141868">
    <property type="entry name" value="EAL domain-like"/>
    <property type="match status" value="1"/>
</dbReference>
<dbReference type="PROSITE" id="PS50112">
    <property type="entry name" value="PAS"/>
    <property type="match status" value="1"/>
</dbReference>
<sequence length="941" mass="108926">MILTKILNPALFIMNLLSFKSKIIGSISILFMLLVFPSHTIFLNNYREKTLYKQQLVGLEYIKTIHKVIQTIQVHRGDCNIYLNSKSNNNDIKEKIREGEGFLSLKISSLLEYDSKKLKILNSNQNFAKAISQFELIKIDKITKESLSKTIFEEHNAVIKLLQETILDISAITLFDTSKDLRVNYLADMLQDKLLNIYEHTGQLQGLSSTVLTQKSMIYEQKKVLFALSTELSSLKSNLTDNKILTKLDNYPSLQQQTTIVADKLKKILKVIDNNIILNQNFTYNVKSFSKKVLEAMYSQEELYNLFIYTYTVTINELLLDLERELWYLIAGFLIIILISLYIFIAFYQSITGNLKKLQEASEAISQGKTDIHLDVQKKDEIGDALLAFNTMSDKLTENISFLDGYKTAIDNSSIVSKTDLRGIITYANQMFCDVSGYSQKELIGSSHNIVRHSDISKETFQDMWSTIQSKKVWKGVVKNRKKDGGYYIVNATVLPILDNKGEIREYVAVRHDITELEDNKEEIKKQRIDLLTGLPNRNQLLEDLKTAIKPIIFYLNIDNFSGFNDFYGRTISDNTLVNLAHILRDINKKNRYKLYKLEADQFILRFEEGYLSKDNLQYFFEKFILDIETTISNPGPENQNRISVSMTGGAATYYVNEDYQKLILYSNIARKKAQQEHKKFLLFHHSMRKSEDYAHNIEWIKRVKEAISDDRILCYYQPIFNNKTQKLEKYESLVRLIDKDGQAISPFFFLEIAKKAKLYQQITKIVIDKTFDTFRDLPTQFSINLTIDDILSKKTTNYIYQKLENYPNTNRVIFEITESQDAGDYKVINKFIKYVKKYNVKIAIDDFGSGYANFEHILNIDADFIKIDGSLIKNIHTDENSYIITEAIINFSKKLGRKTIAEFIHNEEVYKIVKELGADYSQGFHLGIPSLEIINADSNN</sequence>
<dbReference type="CDD" id="cd06225">
    <property type="entry name" value="HAMP"/>
    <property type="match status" value="1"/>
</dbReference>
<dbReference type="InterPro" id="IPR001633">
    <property type="entry name" value="EAL_dom"/>
</dbReference>
<dbReference type="InterPro" id="IPR001610">
    <property type="entry name" value="PAC"/>
</dbReference>
<dbReference type="GO" id="GO:0007165">
    <property type="term" value="P:signal transduction"/>
    <property type="evidence" value="ECO:0007669"/>
    <property type="project" value="InterPro"/>
</dbReference>
<dbReference type="NCBIfam" id="TIGR00229">
    <property type="entry name" value="sensory_box"/>
    <property type="match status" value="1"/>
</dbReference>
<dbReference type="Gene3D" id="3.30.70.270">
    <property type="match status" value="1"/>
</dbReference>
<dbReference type="GO" id="GO:0071111">
    <property type="term" value="F:cyclic-guanylate-specific phosphodiesterase activity"/>
    <property type="evidence" value="ECO:0007669"/>
    <property type="project" value="InterPro"/>
</dbReference>
<dbReference type="PROSITE" id="PS50887">
    <property type="entry name" value="GGDEF"/>
    <property type="match status" value="1"/>
</dbReference>
<feature type="domain" description="PAC" evidence="3">
    <location>
        <begin position="472"/>
        <end position="526"/>
    </location>
</feature>
<dbReference type="InterPro" id="IPR003660">
    <property type="entry name" value="HAMP_dom"/>
</dbReference>
<evidence type="ECO:0000256" key="1">
    <source>
        <dbReference type="SAM" id="Phobius"/>
    </source>
</evidence>
<feature type="domain" description="PAS" evidence="2">
    <location>
        <begin position="420"/>
        <end position="447"/>
    </location>
</feature>
<evidence type="ECO:0000259" key="4">
    <source>
        <dbReference type="PROSITE" id="PS50883"/>
    </source>
</evidence>
<dbReference type="InterPro" id="IPR050706">
    <property type="entry name" value="Cyclic-di-GMP_PDE-like"/>
</dbReference>
<dbReference type="InterPro" id="IPR035965">
    <property type="entry name" value="PAS-like_dom_sf"/>
</dbReference>
<dbReference type="Pfam" id="PF00563">
    <property type="entry name" value="EAL"/>
    <property type="match status" value="1"/>
</dbReference>
<accession>A0A1W1CIT8</accession>
<dbReference type="Pfam" id="PF00990">
    <property type="entry name" value="GGDEF"/>
    <property type="match status" value="1"/>
</dbReference>
<dbReference type="CDD" id="cd01948">
    <property type="entry name" value="EAL"/>
    <property type="match status" value="1"/>
</dbReference>
<dbReference type="SUPFAM" id="SSF55785">
    <property type="entry name" value="PYP-like sensor domain (PAS domain)"/>
    <property type="match status" value="1"/>
</dbReference>
<dbReference type="InterPro" id="IPR035919">
    <property type="entry name" value="EAL_sf"/>
</dbReference>